<dbReference type="Proteomes" id="UP000075886">
    <property type="component" value="Unassembled WGS sequence"/>
</dbReference>
<dbReference type="AlphaFoldDB" id="A0A182QVV4"/>
<evidence type="ECO:0000313" key="3">
    <source>
        <dbReference type="Proteomes" id="UP000075886"/>
    </source>
</evidence>
<proteinExistence type="predicted"/>
<organism evidence="2 3">
    <name type="scientific">Anopheles farauti</name>
    <dbReference type="NCBI Taxonomy" id="69004"/>
    <lineage>
        <taxon>Eukaryota</taxon>
        <taxon>Metazoa</taxon>
        <taxon>Ecdysozoa</taxon>
        <taxon>Arthropoda</taxon>
        <taxon>Hexapoda</taxon>
        <taxon>Insecta</taxon>
        <taxon>Pterygota</taxon>
        <taxon>Neoptera</taxon>
        <taxon>Endopterygota</taxon>
        <taxon>Diptera</taxon>
        <taxon>Nematocera</taxon>
        <taxon>Culicoidea</taxon>
        <taxon>Culicidae</taxon>
        <taxon>Anophelinae</taxon>
        <taxon>Anopheles</taxon>
    </lineage>
</organism>
<dbReference type="EnsemblMetazoa" id="AFAF017926-RA">
    <property type="protein sequence ID" value="AFAF017926-PA"/>
    <property type="gene ID" value="AFAF017926"/>
</dbReference>
<protein>
    <submittedName>
        <fullName evidence="2">Uncharacterized protein</fullName>
    </submittedName>
</protein>
<reference evidence="3" key="1">
    <citation type="submission" date="2014-01" db="EMBL/GenBank/DDBJ databases">
        <title>The Genome Sequence of Anopheles farauti FAR1 (V2).</title>
        <authorList>
            <consortium name="The Broad Institute Genomics Platform"/>
            <person name="Neafsey D.E."/>
            <person name="Besansky N."/>
            <person name="Howell P."/>
            <person name="Walton C."/>
            <person name="Young S.K."/>
            <person name="Zeng Q."/>
            <person name="Gargeya S."/>
            <person name="Fitzgerald M."/>
            <person name="Haas B."/>
            <person name="Abouelleil A."/>
            <person name="Allen A.W."/>
            <person name="Alvarado L."/>
            <person name="Arachchi H.M."/>
            <person name="Berlin A.M."/>
            <person name="Chapman S.B."/>
            <person name="Gainer-Dewar J."/>
            <person name="Goldberg J."/>
            <person name="Griggs A."/>
            <person name="Gujja S."/>
            <person name="Hansen M."/>
            <person name="Howarth C."/>
            <person name="Imamovic A."/>
            <person name="Ireland A."/>
            <person name="Larimer J."/>
            <person name="McCowan C."/>
            <person name="Murphy C."/>
            <person name="Pearson M."/>
            <person name="Poon T.W."/>
            <person name="Priest M."/>
            <person name="Roberts A."/>
            <person name="Saif S."/>
            <person name="Shea T."/>
            <person name="Sisk P."/>
            <person name="Sykes S."/>
            <person name="Wortman J."/>
            <person name="Nusbaum C."/>
            <person name="Birren B."/>
        </authorList>
    </citation>
    <scope>NUCLEOTIDE SEQUENCE [LARGE SCALE GENOMIC DNA]</scope>
    <source>
        <strain evidence="3">FAR1</strain>
    </source>
</reference>
<dbReference type="VEuPathDB" id="VectorBase:AFAF017926"/>
<evidence type="ECO:0000256" key="1">
    <source>
        <dbReference type="SAM" id="MobiDB-lite"/>
    </source>
</evidence>
<accession>A0A182QVV4</accession>
<feature type="region of interest" description="Disordered" evidence="1">
    <location>
        <begin position="330"/>
        <end position="350"/>
    </location>
</feature>
<keyword evidence="3" id="KW-1185">Reference proteome</keyword>
<sequence>MVDKKATVVLVVASRGPGPVSGAGARFRQRHVMGGLGVLHFRRLDRHTVVDDRDVLRVVGVGMGGSVSAGLGHRREVGGLGVLHLRRLDRHTVLDHGDVLRVVGVGMGDGHGRSDAMMVVGPGGGVGGGMGGLSVGHFGRIGDRTGRVSVSERLGVGGRVFRLGVRYFRRIERDAIVAEHDRGGRRVRPWCVERALVEARLGRGMGGEVGRLGRLHFRRLDRRPVMAEDDRGVGVRVPGVVRDMGVGDGVRGRSLRQVRARHLEPVDRIGRVLHALDVPVRVDVRVATVRDTVRILRLVLLRVRLGVAVRVATDAIVRLVLRRQRHTEAPSGPKSAIAVPGAPAPSQRLL</sequence>
<evidence type="ECO:0000313" key="2">
    <source>
        <dbReference type="EnsemblMetazoa" id="AFAF017926-PA"/>
    </source>
</evidence>
<dbReference type="EMBL" id="AXCN02001247">
    <property type="status" value="NOT_ANNOTATED_CDS"/>
    <property type="molecule type" value="Genomic_DNA"/>
</dbReference>
<reference evidence="2" key="2">
    <citation type="submission" date="2020-05" db="UniProtKB">
        <authorList>
            <consortium name="EnsemblMetazoa"/>
        </authorList>
    </citation>
    <scope>IDENTIFICATION</scope>
    <source>
        <strain evidence="2">FAR1</strain>
    </source>
</reference>
<name>A0A182QVV4_9DIPT</name>